<dbReference type="PANTHER" id="PTHR43104">
    <property type="entry name" value="L-2-HYDROXYGLUTARATE DEHYDROGENASE, MITOCHONDRIAL"/>
    <property type="match status" value="1"/>
</dbReference>
<proteinExistence type="inferred from homology"/>
<dbReference type="SUPFAM" id="SSF51905">
    <property type="entry name" value="FAD/NAD(P)-binding domain"/>
    <property type="match status" value="1"/>
</dbReference>
<evidence type="ECO:0000256" key="5">
    <source>
        <dbReference type="ARBA" id="ARBA00037941"/>
    </source>
</evidence>
<dbReference type="InterPro" id="IPR006076">
    <property type="entry name" value="FAD-dep_OxRdtase"/>
</dbReference>
<dbReference type="NCBIfam" id="NF008726">
    <property type="entry name" value="PRK11728.1"/>
    <property type="match status" value="1"/>
</dbReference>
<reference evidence="7 8" key="1">
    <citation type="submission" date="2024-04" db="EMBL/GenBank/DDBJ databases">
        <title>Arthrobacter sp. from Plains bison fecal sample.</title>
        <authorList>
            <person name="Ruzzini A."/>
        </authorList>
    </citation>
    <scope>NUCLEOTIDE SEQUENCE [LARGE SCALE GENOMIC DNA]</scope>
    <source>
        <strain evidence="7 8">EINP1</strain>
    </source>
</reference>
<dbReference type="RefSeq" id="WP_342023430.1">
    <property type="nucleotide sequence ID" value="NZ_CP151657.1"/>
</dbReference>
<dbReference type="Gene3D" id="3.30.9.10">
    <property type="entry name" value="D-Amino Acid Oxidase, subunit A, domain 2"/>
    <property type="match status" value="1"/>
</dbReference>
<dbReference type="EMBL" id="CP151657">
    <property type="protein sequence ID" value="WZP15779.1"/>
    <property type="molecule type" value="Genomic_DNA"/>
</dbReference>
<dbReference type="Gene3D" id="3.50.50.60">
    <property type="entry name" value="FAD/NAD(P)-binding domain"/>
    <property type="match status" value="1"/>
</dbReference>
<gene>
    <name evidence="7" type="primary">lhgO</name>
    <name evidence="7" type="ORF">AAE021_16780</name>
</gene>
<comment type="similarity">
    <text evidence="5">Belongs to the L2HGDH family.</text>
</comment>
<keyword evidence="3" id="KW-0274">FAD</keyword>
<feature type="domain" description="FAD dependent oxidoreductase" evidence="6">
    <location>
        <begin position="9"/>
        <end position="394"/>
    </location>
</feature>
<sequence>MSSPVSGNRVIIAGAGIVGLATAYELGRRGYRVTVLDKEGSAAVHQTGNNSGVIHSGLYYAPGSLKATLGTAGAASMKEFAQAHGVDVEITGKLVVATKESQLPALKELLRRGIQNGVPCRLIDPDEARSYEPHVQCVAALRVETTGIVDYRGVCAVLMRLIREAGGEIRFNSEVRGVRSDASGVSVETTSGTHRAHGFVNCAGLHSDRIARLAGLRPDVRIIPFRGEYFELAPELEHLVNGLIYPVPDPAFPFLGVHLTKMTTGAVHAGPNAIFAFAREGYSWLNINPRDLVDSAAWPGLWRLGAKFWRVGLSETARSLSRRRFLAGLRELVPALPDDCLVPAHAGVRAQALRRDGTLVDDFLYERAPRQIHVLNSPSPAATAGLEIGRLIADELEKEIDK</sequence>
<evidence type="ECO:0000259" key="6">
    <source>
        <dbReference type="Pfam" id="PF01266"/>
    </source>
</evidence>
<keyword evidence="8" id="KW-1185">Reference proteome</keyword>
<organism evidence="7 8">
    <name type="scientific">Arthrobacter citreus</name>
    <dbReference type="NCBI Taxonomy" id="1670"/>
    <lineage>
        <taxon>Bacteria</taxon>
        <taxon>Bacillati</taxon>
        <taxon>Actinomycetota</taxon>
        <taxon>Actinomycetes</taxon>
        <taxon>Micrococcales</taxon>
        <taxon>Micrococcaceae</taxon>
        <taxon>Arthrobacter</taxon>
    </lineage>
</organism>
<keyword evidence="2" id="KW-0285">Flavoprotein</keyword>
<evidence type="ECO:0000256" key="3">
    <source>
        <dbReference type="ARBA" id="ARBA00022827"/>
    </source>
</evidence>
<name>A0ABZ2ZUV9_9MICC</name>
<keyword evidence="4 7" id="KW-0560">Oxidoreductase</keyword>
<evidence type="ECO:0000256" key="4">
    <source>
        <dbReference type="ARBA" id="ARBA00023002"/>
    </source>
</evidence>
<evidence type="ECO:0000313" key="7">
    <source>
        <dbReference type="EMBL" id="WZP15779.1"/>
    </source>
</evidence>
<dbReference type="PANTHER" id="PTHR43104:SF2">
    <property type="entry name" value="L-2-HYDROXYGLUTARATE DEHYDROGENASE, MITOCHONDRIAL"/>
    <property type="match status" value="1"/>
</dbReference>
<accession>A0ABZ2ZUV9</accession>
<comment type="cofactor">
    <cofactor evidence="1">
        <name>FAD</name>
        <dbReference type="ChEBI" id="CHEBI:57692"/>
    </cofactor>
</comment>
<evidence type="ECO:0000256" key="2">
    <source>
        <dbReference type="ARBA" id="ARBA00022630"/>
    </source>
</evidence>
<protein>
    <submittedName>
        <fullName evidence="7">L-2-hydroxyglutarate oxidase</fullName>
        <ecNumber evidence="7">1.1.3.-</ecNumber>
    </submittedName>
</protein>
<dbReference type="GO" id="GO:0016491">
    <property type="term" value="F:oxidoreductase activity"/>
    <property type="evidence" value="ECO:0007669"/>
    <property type="project" value="UniProtKB-KW"/>
</dbReference>
<evidence type="ECO:0000256" key="1">
    <source>
        <dbReference type="ARBA" id="ARBA00001974"/>
    </source>
</evidence>
<dbReference type="Pfam" id="PF01266">
    <property type="entry name" value="DAO"/>
    <property type="match status" value="1"/>
</dbReference>
<evidence type="ECO:0000313" key="8">
    <source>
        <dbReference type="Proteomes" id="UP001448858"/>
    </source>
</evidence>
<dbReference type="Proteomes" id="UP001448858">
    <property type="component" value="Chromosome"/>
</dbReference>
<dbReference type="InterPro" id="IPR036188">
    <property type="entry name" value="FAD/NAD-bd_sf"/>
</dbReference>
<dbReference type="EC" id="1.1.3.-" evidence="7"/>